<evidence type="ECO:0000313" key="2">
    <source>
        <dbReference type="Proteomes" id="UP000217790"/>
    </source>
</evidence>
<organism evidence="1 2">
    <name type="scientific">Armillaria gallica</name>
    <name type="common">Bulbous honey fungus</name>
    <name type="synonym">Armillaria bulbosa</name>
    <dbReference type="NCBI Taxonomy" id="47427"/>
    <lineage>
        <taxon>Eukaryota</taxon>
        <taxon>Fungi</taxon>
        <taxon>Dikarya</taxon>
        <taxon>Basidiomycota</taxon>
        <taxon>Agaricomycotina</taxon>
        <taxon>Agaricomycetes</taxon>
        <taxon>Agaricomycetidae</taxon>
        <taxon>Agaricales</taxon>
        <taxon>Marasmiineae</taxon>
        <taxon>Physalacriaceae</taxon>
        <taxon>Armillaria</taxon>
    </lineage>
</organism>
<dbReference type="InterPro" id="IPR045864">
    <property type="entry name" value="aa-tRNA-synth_II/BPL/LPL"/>
</dbReference>
<dbReference type="AlphaFoldDB" id="A0A2H3D5W0"/>
<reference evidence="2" key="1">
    <citation type="journal article" date="2017" name="Nat. Ecol. Evol.">
        <title>Genome expansion and lineage-specific genetic innovations in the forest pathogenic fungi Armillaria.</title>
        <authorList>
            <person name="Sipos G."/>
            <person name="Prasanna A.N."/>
            <person name="Walter M.C."/>
            <person name="O'Connor E."/>
            <person name="Balint B."/>
            <person name="Krizsan K."/>
            <person name="Kiss B."/>
            <person name="Hess J."/>
            <person name="Varga T."/>
            <person name="Slot J."/>
            <person name="Riley R."/>
            <person name="Boka B."/>
            <person name="Rigling D."/>
            <person name="Barry K."/>
            <person name="Lee J."/>
            <person name="Mihaltcheva S."/>
            <person name="LaButti K."/>
            <person name="Lipzen A."/>
            <person name="Waldron R."/>
            <person name="Moloney N.M."/>
            <person name="Sperisen C."/>
            <person name="Kredics L."/>
            <person name="Vagvoelgyi C."/>
            <person name="Patrignani A."/>
            <person name="Fitzpatrick D."/>
            <person name="Nagy I."/>
            <person name="Doyle S."/>
            <person name="Anderson J.B."/>
            <person name="Grigoriev I.V."/>
            <person name="Gueldener U."/>
            <person name="Muensterkoetter M."/>
            <person name="Nagy L.G."/>
        </authorList>
    </citation>
    <scope>NUCLEOTIDE SEQUENCE [LARGE SCALE GENOMIC DNA]</scope>
    <source>
        <strain evidence="2">Ar21-2</strain>
    </source>
</reference>
<dbReference type="InParanoid" id="A0A2H3D5W0"/>
<gene>
    <name evidence="1" type="ORF">ARMGADRAFT_1111159</name>
</gene>
<evidence type="ECO:0008006" key="3">
    <source>
        <dbReference type="Google" id="ProtNLM"/>
    </source>
</evidence>
<sequence>MAPAYLTQRSLETCLPSLGNVFCVPEPHKPFKRMSYFRWRVEHGIKHAVEDAEGNIILDESGHGVLYEEATSRRGRENCFTQKAVISECRISDMEELLAAYKHEGIDSAPYYWFADCGYGLGVERFIAWLVNTRECSLYPSGLDLDDVNDTVLWENGDWFWNAYSGAPYGFNHGEKID</sequence>
<protein>
    <recommendedName>
        <fullName evidence="3">Aminoacyl-tRNA synthetase class II (D/K/N) domain-containing protein</fullName>
    </recommendedName>
</protein>
<accession>A0A2H3D5W0</accession>
<proteinExistence type="predicted"/>
<dbReference type="SUPFAM" id="SSF55681">
    <property type="entry name" value="Class II aaRS and biotin synthetases"/>
    <property type="match status" value="1"/>
</dbReference>
<dbReference type="STRING" id="47427.A0A2H3D5W0"/>
<evidence type="ECO:0000313" key="1">
    <source>
        <dbReference type="EMBL" id="PBK90651.1"/>
    </source>
</evidence>
<keyword evidence="2" id="KW-1185">Reference proteome</keyword>
<dbReference type="EMBL" id="KZ293664">
    <property type="protein sequence ID" value="PBK90651.1"/>
    <property type="molecule type" value="Genomic_DNA"/>
</dbReference>
<dbReference type="Proteomes" id="UP000217790">
    <property type="component" value="Unassembled WGS sequence"/>
</dbReference>
<dbReference type="OrthoDB" id="1931232at2759"/>
<name>A0A2H3D5W0_ARMGA</name>